<dbReference type="Gene3D" id="3.40.50.740">
    <property type="match status" value="1"/>
</dbReference>
<evidence type="ECO:0000256" key="3">
    <source>
        <dbReference type="ARBA" id="ARBA00023002"/>
    </source>
</evidence>
<dbReference type="RefSeq" id="WP_034312385.1">
    <property type="nucleotide sequence ID" value="NZ_JFBM01000015.1"/>
</dbReference>
<keyword evidence="8" id="KW-1185">Reference proteome</keyword>
<dbReference type="InterPro" id="IPR050123">
    <property type="entry name" value="Prok_molybdopt-oxidoreductase"/>
</dbReference>
<dbReference type="PANTHER" id="PTHR43105:SF9">
    <property type="entry name" value="NADPH-FE(3+) OXIDOREDUCTASE SUBUNIT ALPHA"/>
    <property type="match status" value="1"/>
</dbReference>
<dbReference type="SUPFAM" id="SSF50692">
    <property type="entry name" value="ADC-like"/>
    <property type="match status" value="1"/>
</dbReference>
<evidence type="ECO:0000256" key="4">
    <source>
        <dbReference type="ARBA" id="ARBA00023004"/>
    </source>
</evidence>
<evidence type="ECO:0000259" key="6">
    <source>
        <dbReference type="PROSITE" id="PS51669"/>
    </source>
</evidence>
<dbReference type="InterPro" id="IPR006963">
    <property type="entry name" value="Mopterin_OxRdtase_4Fe-4S_dom"/>
</dbReference>
<keyword evidence="5" id="KW-0411">Iron-sulfur</keyword>
<dbReference type="GO" id="GO:0016020">
    <property type="term" value="C:membrane"/>
    <property type="evidence" value="ECO:0007669"/>
    <property type="project" value="TreeGrafter"/>
</dbReference>
<dbReference type="Pfam" id="PF04879">
    <property type="entry name" value="Molybdop_Fe4S4"/>
    <property type="match status" value="1"/>
</dbReference>
<dbReference type="GO" id="GO:0051539">
    <property type="term" value="F:4 iron, 4 sulfur cluster binding"/>
    <property type="evidence" value="ECO:0007669"/>
    <property type="project" value="UniProtKB-KW"/>
</dbReference>
<dbReference type="InterPro" id="IPR006657">
    <property type="entry name" value="MoPterin_dinucl-bd_dom"/>
</dbReference>
<comment type="caution">
    <text evidence="7">The sequence shown here is derived from an EMBL/GenBank/DDBJ whole genome shotgun (WGS) entry which is preliminary data.</text>
</comment>
<name>A0A2P2FSR8_AMYLU</name>
<keyword evidence="3" id="KW-0560">Oxidoreductase</keyword>
<dbReference type="Gene3D" id="3.40.228.10">
    <property type="entry name" value="Dimethylsulfoxide Reductase, domain 2"/>
    <property type="match status" value="1"/>
</dbReference>
<evidence type="ECO:0000256" key="2">
    <source>
        <dbReference type="ARBA" id="ARBA00022723"/>
    </source>
</evidence>
<dbReference type="EMBL" id="JFBM01000015">
    <property type="protein sequence ID" value="KFU79765.1"/>
    <property type="molecule type" value="Genomic_DNA"/>
</dbReference>
<keyword evidence="2" id="KW-0479">Metal-binding</keyword>
<dbReference type="CDD" id="cd02782">
    <property type="entry name" value="MopB_CT_1"/>
    <property type="match status" value="1"/>
</dbReference>
<dbReference type="Pfam" id="PF01568">
    <property type="entry name" value="Molydop_binding"/>
    <property type="match status" value="1"/>
</dbReference>
<reference evidence="7 8" key="1">
    <citation type="journal article" date="2014" name="Genome Announc.">
        <title>Draft Genome Sequence of Amycolatopsis lurida NRRL 2430, Producer of the Glycopeptide Family Antibiotic Ristocetin.</title>
        <authorList>
            <person name="Kwun M.J."/>
            <person name="Hong H.J."/>
        </authorList>
    </citation>
    <scope>NUCLEOTIDE SEQUENCE [LARGE SCALE GENOMIC DNA]</scope>
    <source>
        <strain evidence="7 8">NRRL 2430</strain>
    </source>
</reference>
<dbReference type="InterPro" id="IPR006656">
    <property type="entry name" value="Mopterin_OxRdtase"/>
</dbReference>
<dbReference type="SMART" id="SM00926">
    <property type="entry name" value="Molybdop_Fe4S4"/>
    <property type="match status" value="1"/>
</dbReference>
<evidence type="ECO:0000256" key="5">
    <source>
        <dbReference type="ARBA" id="ARBA00023014"/>
    </source>
</evidence>
<keyword evidence="4" id="KW-0408">Iron</keyword>
<dbReference type="PANTHER" id="PTHR43105">
    <property type="entry name" value="RESPIRATORY NITRATE REDUCTASE"/>
    <property type="match status" value="1"/>
</dbReference>
<organism evidence="7 8">
    <name type="scientific">Amycolatopsis lurida NRRL 2430</name>
    <dbReference type="NCBI Taxonomy" id="1460371"/>
    <lineage>
        <taxon>Bacteria</taxon>
        <taxon>Bacillati</taxon>
        <taxon>Actinomycetota</taxon>
        <taxon>Actinomycetes</taxon>
        <taxon>Pseudonocardiales</taxon>
        <taxon>Pseudonocardiaceae</taxon>
        <taxon>Amycolatopsis</taxon>
    </lineage>
</organism>
<accession>A0A2P2FSR8</accession>
<dbReference type="GO" id="GO:0016491">
    <property type="term" value="F:oxidoreductase activity"/>
    <property type="evidence" value="ECO:0007669"/>
    <property type="project" value="UniProtKB-KW"/>
</dbReference>
<dbReference type="SUPFAM" id="SSF53706">
    <property type="entry name" value="Formate dehydrogenase/DMSO reductase, domains 1-3"/>
    <property type="match status" value="1"/>
</dbReference>
<evidence type="ECO:0000313" key="7">
    <source>
        <dbReference type="EMBL" id="KFU79765.1"/>
    </source>
</evidence>
<dbReference type="Pfam" id="PF00384">
    <property type="entry name" value="Molybdopterin"/>
    <property type="match status" value="1"/>
</dbReference>
<dbReference type="Gene3D" id="2.40.40.20">
    <property type="match status" value="1"/>
</dbReference>
<evidence type="ECO:0000313" key="8">
    <source>
        <dbReference type="Proteomes" id="UP000256220"/>
    </source>
</evidence>
<dbReference type="GO" id="GO:0043546">
    <property type="term" value="F:molybdopterin cofactor binding"/>
    <property type="evidence" value="ECO:0007669"/>
    <property type="project" value="InterPro"/>
</dbReference>
<dbReference type="Gene3D" id="2.20.25.90">
    <property type="entry name" value="ADC-like domains"/>
    <property type="match status" value="1"/>
</dbReference>
<keyword evidence="1" id="KW-0004">4Fe-4S</keyword>
<dbReference type="Proteomes" id="UP000256220">
    <property type="component" value="Unassembled WGS sequence"/>
</dbReference>
<dbReference type="AlphaFoldDB" id="A0A2P2FSR8"/>
<proteinExistence type="predicted"/>
<feature type="domain" description="4Fe-4S Mo/W bis-MGD-type" evidence="6">
    <location>
        <begin position="1"/>
        <end position="58"/>
    </location>
</feature>
<dbReference type="InterPro" id="IPR009010">
    <property type="entry name" value="Asp_de-COase-like_dom_sf"/>
</dbReference>
<dbReference type="PROSITE" id="PS51669">
    <property type="entry name" value="4FE4S_MOW_BIS_MGD"/>
    <property type="match status" value="1"/>
</dbReference>
<protein>
    <submittedName>
        <fullName evidence="7">Molybdopterin-binding oxidoreductase</fullName>
    </submittedName>
</protein>
<sequence length="714" mass="76560">MTTAHVTCPLCEATCGLEVTIDEKSLVTRVQGDREDVFSRGYICPKGASLGALHHDPDRLTAPLVKRDGEFVEVPWDEAFAEIDRRLRPIIDEHGKNAVAVYSGNPTVHNAALVLYGRVFFKALGTRNFYTATTVDQMPKHFSSGYLFGDPQTIPVADLDRTEHLLILGANPLVSNGSLMTAPDTRGKLRGIQQRGGKIVVLDPRRTRTAQLADEHHAIRPGTDALFLFALVNVLFAENRVTPGEHVDGVDEVRVLAEPFTPEAVAPATGIDAAEIRRIALELADAGRAAVYGRMGTTTQSFGTVASWLVDVVNTLTGNLDREGGVMFPLPALWRPRRSSPFTSGRWTSRVRGYPEVLGELPVATLADEIETPGEGQVRALVTISGNPALSTPNSARLTEALRQLDFMVSLDVYLNETTRHADVILPGPSPLERPHYDVALYALAVRNVANWTPQPLETDLPQEWVTLLRLAGIAAGQGPDVDVAAFDTMVAGETARRTGVDLALAEGRTGPERMIDLMLRGGPYGLSLADLEAAPHGIDLGALKPRLPEALATASGKVELAPDAITKDIPRLRAELDKAPDGGLLLIGRRHLSSNNSWMHNLTPLVRGGNRCTVQVHPDDASRLGLTDGGLAAVTSRAGKLEAPVEVTADVRPGVVSMPHGWGHDLEGTRTRVAAAHAGVNSNLVADETLLDVPSGNAVLNGIPVEVAPVPRD</sequence>
<gene>
    <name evidence="7" type="ORF">BB31_18175</name>
</gene>
<dbReference type="GO" id="GO:0046872">
    <property type="term" value="F:metal ion binding"/>
    <property type="evidence" value="ECO:0007669"/>
    <property type="project" value="UniProtKB-KW"/>
</dbReference>
<evidence type="ECO:0000256" key="1">
    <source>
        <dbReference type="ARBA" id="ARBA00022485"/>
    </source>
</evidence>